<evidence type="ECO:0000256" key="3">
    <source>
        <dbReference type="ARBA" id="ARBA00022475"/>
    </source>
</evidence>
<feature type="transmembrane region" description="Helical" evidence="8">
    <location>
        <begin position="114"/>
        <end position="134"/>
    </location>
</feature>
<evidence type="ECO:0000256" key="1">
    <source>
        <dbReference type="ARBA" id="ARBA00004651"/>
    </source>
</evidence>
<feature type="transmembrane region" description="Helical" evidence="8">
    <location>
        <begin position="199"/>
        <end position="218"/>
    </location>
</feature>
<keyword evidence="4 8" id="KW-0812">Transmembrane</keyword>
<dbReference type="GO" id="GO:0005886">
    <property type="term" value="C:plasma membrane"/>
    <property type="evidence" value="ECO:0007669"/>
    <property type="project" value="UniProtKB-SubCell"/>
</dbReference>
<keyword evidence="5 8" id="KW-1133">Transmembrane helix</keyword>
<feature type="binding site" evidence="7">
    <location>
        <position position="73"/>
    </location>
    <ligand>
        <name>Zn(2+)</name>
        <dbReference type="ChEBI" id="CHEBI:29105"/>
    </ligand>
</feature>
<evidence type="ECO:0000256" key="8">
    <source>
        <dbReference type="SAM" id="Phobius"/>
    </source>
</evidence>
<comment type="similarity">
    <text evidence="2">Belongs to the UPF0073 (Hly-III) family.</text>
</comment>
<keyword evidence="7" id="KW-0479">Metal-binding</keyword>
<evidence type="ECO:0000256" key="7">
    <source>
        <dbReference type="PIRSR" id="PIRSR604254-1"/>
    </source>
</evidence>
<sequence>MQSIKYTSDYCPKEELFNIITHIAGVIFAIVALVFMIIKALKPSIDLSAAQITSICIFGSTLILMFLGSTLYHAFSNTPAKFALKRLDHSAIFALIAGTYSPILLIGIGTTQAWILFWILWTIAFFGIIMKLFFVNRFKKLSLILYLGMGWLSVLIIKDLYFTNKDALLWIAIGGLLYTIGIVFYVAKRYKYTHAIWHIFVLSAAICQTCAIWFYIITPMQNNA</sequence>
<gene>
    <name evidence="9" type="ORF">BN3087_550017</name>
</gene>
<dbReference type="InterPro" id="IPR004254">
    <property type="entry name" value="AdipoR/HlyIII-related"/>
</dbReference>
<evidence type="ECO:0000313" key="9">
    <source>
        <dbReference type="EMBL" id="CUV66001.1"/>
    </source>
</evidence>
<dbReference type="NCBIfam" id="TIGR01065">
    <property type="entry name" value="hlyIII"/>
    <property type="match status" value="1"/>
</dbReference>
<comment type="subcellular location">
    <subcellularLocation>
        <location evidence="1">Cell membrane</location>
        <topology evidence="1">Multi-pass membrane protein</topology>
    </subcellularLocation>
</comment>
<evidence type="ECO:0000256" key="5">
    <source>
        <dbReference type="ARBA" id="ARBA00022989"/>
    </source>
</evidence>
<keyword evidence="3" id="KW-1003">Cell membrane</keyword>
<dbReference type="InterPro" id="IPR005744">
    <property type="entry name" value="Hy-lIII"/>
</dbReference>
<reference evidence="9" key="1">
    <citation type="submission" date="2015-11" db="EMBL/GenBank/DDBJ databases">
        <authorList>
            <person name="Zhang Y."/>
            <person name="Guo Z."/>
        </authorList>
    </citation>
    <scope>NUCLEOTIDE SEQUENCE</scope>
    <source>
        <strain evidence="9">BN30871</strain>
    </source>
</reference>
<dbReference type="EMBL" id="FAXN01000057">
    <property type="protein sequence ID" value="CUV66001.1"/>
    <property type="molecule type" value="Genomic_DNA"/>
</dbReference>
<organism evidence="9">
    <name type="scientific">Sulfurovum sp. enrichment culture clone C5</name>
    <dbReference type="NCBI Taxonomy" id="497650"/>
    <lineage>
        <taxon>Bacteria</taxon>
        <taxon>Pseudomonadati</taxon>
        <taxon>Campylobacterota</taxon>
        <taxon>Epsilonproteobacteria</taxon>
        <taxon>Campylobacterales</taxon>
        <taxon>Sulfurovaceae</taxon>
        <taxon>Sulfurovum</taxon>
        <taxon>environmental samples</taxon>
    </lineage>
</organism>
<feature type="transmembrane region" description="Helical" evidence="8">
    <location>
        <begin position="16"/>
        <end position="38"/>
    </location>
</feature>
<dbReference type="Pfam" id="PF03006">
    <property type="entry name" value="HlyIII"/>
    <property type="match status" value="1"/>
</dbReference>
<evidence type="ECO:0000256" key="2">
    <source>
        <dbReference type="ARBA" id="ARBA00008488"/>
    </source>
</evidence>
<feature type="transmembrane region" description="Helical" evidence="8">
    <location>
        <begin position="50"/>
        <end position="75"/>
    </location>
</feature>
<dbReference type="AlphaFoldDB" id="A0A0S4XQH7"/>
<dbReference type="PANTHER" id="PTHR20855">
    <property type="entry name" value="ADIPOR/PROGESTIN RECEPTOR-RELATED"/>
    <property type="match status" value="1"/>
</dbReference>
<evidence type="ECO:0000256" key="4">
    <source>
        <dbReference type="ARBA" id="ARBA00022692"/>
    </source>
</evidence>
<evidence type="ECO:0000256" key="6">
    <source>
        <dbReference type="ARBA" id="ARBA00023136"/>
    </source>
</evidence>
<dbReference type="GO" id="GO:0046872">
    <property type="term" value="F:metal ion binding"/>
    <property type="evidence" value="ECO:0007669"/>
    <property type="project" value="UniProtKB-KW"/>
</dbReference>
<feature type="transmembrane region" description="Helical" evidence="8">
    <location>
        <begin position="141"/>
        <end position="161"/>
    </location>
</feature>
<feature type="transmembrane region" description="Helical" evidence="8">
    <location>
        <begin position="167"/>
        <end position="187"/>
    </location>
</feature>
<accession>A0A0S4XQH7</accession>
<feature type="transmembrane region" description="Helical" evidence="8">
    <location>
        <begin position="87"/>
        <end position="108"/>
    </location>
</feature>
<keyword evidence="6 8" id="KW-0472">Membrane</keyword>
<keyword evidence="7" id="KW-0862">Zinc</keyword>
<proteinExistence type="inferred from homology"/>
<dbReference type="PANTHER" id="PTHR20855:SF3">
    <property type="entry name" value="LD03007P"/>
    <property type="match status" value="1"/>
</dbReference>
<protein>
    <submittedName>
        <fullName evidence="9">Putative Hemolysin III</fullName>
    </submittedName>
</protein>
<name>A0A0S4XQH7_9BACT</name>
<dbReference type="GO" id="GO:0140911">
    <property type="term" value="F:pore-forming activity"/>
    <property type="evidence" value="ECO:0007669"/>
    <property type="project" value="InterPro"/>
</dbReference>
<feature type="binding site" evidence="7">
    <location>
        <position position="194"/>
    </location>
    <ligand>
        <name>Zn(2+)</name>
        <dbReference type="ChEBI" id="CHEBI:29105"/>
    </ligand>
</feature>
<feature type="binding site" evidence="7">
    <location>
        <position position="198"/>
    </location>
    <ligand>
        <name>Zn(2+)</name>
        <dbReference type="ChEBI" id="CHEBI:29105"/>
    </ligand>
</feature>